<reference evidence="3" key="1">
    <citation type="submission" date="2014-08" db="EMBL/GenBank/DDBJ databases">
        <authorList>
            <person name="Edwards T."/>
        </authorList>
    </citation>
    <scope>NUCLEOTIDE SEQUENCE [LARGE SCALE GENOMIC DNA]</scope>
</reference>
<dbReference type="AlphaFoldDB" id="A0A0K2VZS2"/>
<sequence>MPAPAFRTRERRATAATGTLRKDIDDSQLDVRFGWTFRPLFETPALMGTRKRLRPSGVPRGRDPLSL</sequence>
<protein>
    <submittedName>
        <fullName evidence="2">Uncharacterized protein</fullName>
    </submittedName>
</protein>
<organism evidence="2 3">
    <name type="scientific">Mesorhizobium plurifarium</name>
    <dbReference type="NCBI Taxonomy" id="69974"/>
    <lineage>
        <taxon>Bacteria</taxon>
        <taxon>Pseudomonadati</taxon>
        <taxon>Pseudomonadota</taxon>
        <taxon>Alphaproteobacteria</taxon>
        <taxon>Hyphomicrobiales</taxon>
        <taxon>Phyllobacteriaceae</taxon>
        <taxon>Mesorhizobium</taxon>
    </lineage>
</organism>
<evidence type="ECO:0000313" key="2">
    <source>
        <dbReference type="EMBL" id="CDX58121.1"/>
    </source>
</evidence>
<feature type="region of interest" description="Disordered" evidence="1">
    <location>
        <begin position="48"/>
        <end position="67"/>
    </location>
</feature>
<dbReference type="Proteomes" id="UP000182888">
    <property type="component" value="Unassembled WGS sequence"/>
</dbReference>
<gene>
    <name evidence="2" type="ORF">MPL1032_230210</name>
</gene>
<proteinExistence type="predicted"/>
<accession>A0A0K2VZS2</accession>
<evidence type="ECO:0000256" key="1">
    <source>
        <dbReference type="SAM" id="MobiDB-lite"/>
    </source>
</evidence>
<evidence type="ECO:0000313" key="3">
    <source>
        <dbReference type="Proteomes" id="UP000182888"/>
    </source>
</evidence>
<name>A0A0K2VZS2_MESPL</name>
<dbReference type="EMBL" id="CCND01000016">
    <property type="protein sequence ID" value="CDX58121.1"/>
    <property type="molecule type" value="Genomic_DNA"/>
</dbReference>